<dbReference type="RefSeq" id="WP_156062866.1">
    <property type="nucleotide sequence ID" value="NZ_CABWIH010000022.1"/>
</dbReference>
<dbReference type="EMBL" id="CABWIH010000022">
    <property type="protein sequence ID" value="VWL89025.1"/>
    <property type="molecule type" value="Genomic_DNA"/>
</dbReference>
<dbReference type="Proteomes" id="UP000330807">
    <property type="component" value="Unassembled WGS sequence"/>
</dbReference>
<keyword evidence="1" id="KW-1133">Transmembrane helix</keyword>
<gene>
    <name evidence="2" type="ORF">LMKDKBCB_01097</name>
</gene>
<keyword evidence="1" id="KW-0812">Transmembrane</keyword>
<dbReference type="AlphaFoldDB" id="A0A5K1IM57"/>
<keyword evidence="1" id="KW-0472">Membrane</keyword>
<name>A0A5K1IM57_9ACTN</name>
<reference evidence="2 3" key="1">
    <citation type="submission" date="2019-10" db="EMBL/GenBank/DDBJ databases">
        <authorList>
            <person name="Wolf R A."/>
        </authorList>
    </citation>
    <scope>NUCLEOTIDE SEQUENCE [LARGE SCALE GENOMIC DNA]</scope>
    <source>
        <strain evidence="2">Collinsella_aerofaciens_AK_138A</strain>
    </source>
</reference>
<organism evidence="2 3">
    <name type="scientific">Collinsella aerofaciens</name>
    <dbReference type="NCBI Taxonomy" id="74426"/>
    <lineage>
        <taxon>Bacteria</taxon>
        <taxon>Bacillati</taxon>
        <taxon>Actinomycetota</taxon>
        <taxon>Coriobacteriia</taxon>
        <taxon>Coriobacteriales</taxon>
        <taxon>Coriobacteriaceae</taxon>
        <taxon>Collinsella</taxon>
    </lineage>
</organism>
<feature type="transmembrane region" description="Helical" evidence="1">
    <location>
        <begin position="279"/>
        <end position="301"/>
    </location>
</feature>
<feature type="transmembrane region" description="Helical" evidence="1">
    <location>
        <begin position="37"/>
        <end position="59"/>
    </location>
</feature>
<feature type="transmembrane region" description="Helical" evidence="1">
    <location>
        <begin position="7"/>
        <end position="31"/>
    </location>
</feature>
<feature type="transmembrane region" description="Helical" evidence="1">
    <location>
        <begin position="88"/>
        <end position="107"/>
    </location>
</feature>
<evidence type="ECO:0000313" key="2">
    <source>
        <dbReference type="EMBL" id="VWL89025.1"/>
    </source>
</evidence>
<proteinExistence type="predicted"/>
<feature type="transmembrane region" description="Helical" evidence="1">
    <location>
        <begin position="180"/>
        <end position="204"/>
    </location>
</feature>
<evidence type="ECO:0000313" key="3">
    <source>
        <dbReference type="Proteomes" id="UP000330807"/>
    </source>
</evidence>
<evidence type="ECO:0000256" key="1">
    <source>
        <dbReference type="SAM" id="Phobius"/>
    </source>
</evidence>
<sequence length="302" mass="31844">MRGNATGMLIGAVVAAVIVALIMFLAGGVFADIGDDLGPLVLAPFVSIACTIPYAALFVHRGQRALEADLTDDDAFRAQVGRVRRTRWIGLGLCVIIALSFAVPTALGHMDGYGQSAIEAFQHLDENRRDYDERYGAGAYERDLKASGLSQGDFDDITFGTNLHEVIRMVVNPLALGNEVFWGALFCCVIAVGGIEVAVAKLAFDPQIKALQSAHKEEGASAGGPDLPEDVAALLTRVGNTPGVHARPLWEPGSVGSPRADAVSSLIQSVGLSHVRQGLFCGLAFFISVVLSLIGVFLGLVD</sequence>
<accession>A0A5K1IM57</accession>
<protein>
    <submittedName>
        <fullName evidence="2">Uncharacterized protein</fullName>
    </submittedName>
</protein>